<reference evidence="1 2" key="1">
    <citation type="submission" date="2020-07" db="EMBL/GenBank/DDBJ databases">
        <authorList>
            <person name="Martino G."/>
            <person name="Holtappels D."/>
            <person name="Wagemans J."/>
            <person name="Lavigne R."/>
            <person name="Turina M."/>
            <person name="Ciuffo M."/>
        </authorList>
    </citation>
    <scope>NUCLEOTIDE SEQUENCE [LARGE SCALE GENOMIC DNA]</scope>
</reference>
<keyword evidence="2" id="KW-1185">Reference proteome</keyword>
<dbReference type="Proteomes" id="UP000516415">
    <property type="component" value="Segment"/>
</dbReference>
<gene>
    <name evidence="1" type="ORF">phiK7A1_086</name>
</gene>
<dbReference type="EMBL" id="MT740307">
    <property type="protein sequence ID" value="QNR53874.1"/>
    <property type="molecule type" value="Genomic_DNA"/>
</dbReference>
<sequence length="485" mass="51430">MAGLTPEGLTIKTLADVIADLEAQGAVIFSDMVKPGDLVDTKPNSALGRMIGVVAPSIFDVWQALQEVHNSFNPNAARGVSLDNLVALSGTNRLLAAPTRAQVVLEGSINTIVGSPQGAVYSSVTQRSFAIVNPVTLNETGASGCGLTVITPTEGATYTFSYSTDGVNFVNTSIVATASPTIESILAQLKTAITTALSATFTTYYKLGRLFVDRLDPFQTVTFAVTPNLRIEKIRKLGLVVDNQVGPYPAATGAIDTISIPIVGWDSVSNPVAATTGRLQETDEELRERFRNSKFIQSINIIEALVDALRNVPGVTDVVVYENDTVDTNSLGIPMKSFMPIVLGGLPSDIALAIWQNKPAGISSGGNTTVQIADSQDILHDISYKQPTPTPIYMKLNVTDIGGMPGDAVALLKQELATYGRENYLIGDDVVYSRFYTPINSIPGHQVNSFTMGTAPNPTGTSNIVIPFDGVATFDSANISVTITP</sequence>
<evidence type="ECO:0000313" key="2">
    <source>
        <dbReference type="Proteomes" id="UP000516415"/>
    </source>
</evidence>
<proteinExistence type="predicted"/>
<accession>A0A7H0XFT4</accession>
<name>A0A7H0XFT4_9CAUD</name>
<organism evidence="1 2">
    <name type="scientific">Pseudomonas phage phiK7A1</name>
    <dbReference type="NCBI Taxonomy" id="2759194"/>
    <lineage>
        <taxon>Viruses</taxon>
        <taxon>Duplodnaviria</taxon>
        <taxon>Heunggongvirae</taxon>
        <taxon>Uroviricota</taxon>
        <taxon>Caudoviricetes</taxon>
        <taxon>Vandenendeviridae</taxon>
        <taxon>Gorskivirinae</taxon>
        <taxon>Torinovirus</taxon>
        <taxon>Torinovirus K7A1</taxon>
    </lineage>
</organism>
<evidence type="ECO:0000313" key="1">
    <source>
        <dbReference type="EMBL" id="QNR53874.1"/>
    </source>
</evidence>
<protein>
    <submittedName>
        <fullName evidence="1">Putative baseplate protein</fullName>
    </submittedName>
</protein>